<feature type="region of interest" description="Disordered" evidence="1">
    <location>
        <begin position="1"/>
        <end position="23"/>
    </location>
</feature>
<proteinExistence type="predicted"/>
<organism evidence="3 4">
    <name type="scientific">Digitaria exilis</name>
    <dbReference type="NCBI Taxonomy" id="1010633"/>
    <lineage>
        <taxon>Eukaryota</taxon>
        <taxon>Viridiplantae</taxon>
        <taxon>Streptophyta</taxon>
        <taxon>Embryophyta</taxon>
        <taxon>Tracheophyta</taxon>
        <taxon>Spermatophyta</taxon>
        <taxon>Magnoliopsida</taxon>
        <taxon>Liliopsida</taxon>
        <taxon>Poales</taxon>
        <taxon>Poaceae</taxon>
        <taxon>PACMAD clade</taxon>
        <taxon>Panicoideae</taxon>
        <taxon>Panicodae</taxon>
        <taxon>Paniceae</taxon>
        <taxon>Anthephorinae</taxon>
        <taxon>Digitaria</taxon>
    </lineage>
</organism>
<keyword evidence="4" id="KW-1185">Reference proteome</keyword>
<dbReference type="PANTHER" id="PTHR33065">
    <property type="entry name" value="OS07G0486400 PROTEIN"/>
    <property type="match status" value="1"/>
</dbReference>
<feature type="compositionally biased region" description="Basic and acidic residues" evidence="1">
    <location>
        <begin position="40"/>
        <end position="55"/>
    </location>
</feature>
<dbReference type="OrthoDB" id="671488at2759"/>
<dbReference type="Pfam" id="PF20241">
    <property type="entry name" value="DUF6598"/>
    <property type="match status" value="2"/>
</dbReference>
<evidence type="ECO:0000259" key="2">
    <source>
        <dbReference type="Pfam" id="PF20241"/>
    </source>
</evidence>
<dbReference type="InterPro" id="IPR046533">
    <property type="entry name" value="DUF6598"/>
</dbReference>
<feature type="domain" description="DUF6598" evidence="2">
    <location>
        <begin position="249"/>
        <end position="453"/>
    </location>
</feature>
<protein>
    <recommendedName>
        <fullName evidence="2">DUF6598 domain-containing protein</fullName>
    </recommendedName>
</protein>
<evidence type="ECO:0000313" key="3">
    <source>
        <dbReference type="EMBL" id="KAF8775390.1"/>
    </source>
</evidence>
<feature type="domain" description="DUF6598" evidence="2">
    <location>
        <begin position="118"/>
        <end position="172"/>
    </location>
</feature>
<evidence type="ECO:0000313" key="4">
    <source>
        <dbReference type="Proteomes" id="UP000636709"/>
    </source>
</evidence>
<comment type="caution">
    <text evidence="3">The sequence shown here is derived from an EMBL/GenBank/DDBJ whole genome shotgun (WGS) entry which is preliminary data.</text>
</comment>
<sequence length="469" mass="53248">MREGLRKKRDCPESQQLAHEGKSQEILARLDAIFDDLEKSSGARPMRRDAEHTESQEAAAWSDDDEDYDDPDRSALRFRKQWNHRWSRGCGSFEDTTLIPPMRYNDEAPIQKLYPSDTLQIFSAKIAGIGGCFQWPLDVFGLVAIRDSIDQNRNIIFQRSRVECQTLTEEVRNIFFIHYFGLLVSELHFCLMHHVPISSSCLNSYISLFHYHAINVYFLLFHLTYLGQKAMLLSFIPLKFTFLFNWCMQEPYLVLTGPSRAVVLIDPVTIEVHLKVKGPTELEDKTLCFLANDIKDQSPIHSCLLHQTWTSKFSTLELILGHITSSVEATMYVRVVDGSWPDGFHGQFAACMVRASIDHYDECAPLAGRSTSLNHNKIVLLSFGDDKVPVSSDGVIELSRRVVSAEVNSRLIVSVKAWQDDNIVEARVEFSANKAGRSFGVLDIGSCKIDVTIAWSLISNVPEHRGWSQ</sequence>
<dbReference type="AlphaFoldDB" id="A0A835FT44"/>
<dbReference type="PANTHER" id="PTHR33065:SF61">
    <property type="entry name" value="EXPRESSED PROTEIN"/>
    <property type="match status" value="1"/>
</dbReference>
<accession>A0A835FT44</accession>
<reference evidence="3" key="1">
    <citation type="submission" date="2020-07" db="EMBL/GenBank/DDBJ databases">
        <title>Genome sequence and genetic diversity analysis of an under-domesticated orphan crop, white fonio (Digitaria exilis).</title>
        <authorList>
            <person name="Bennetzen J.L."/>
            <person name="Chen S."/>
            <person name="Ma X."/>
            <person name="Wang X."/>
            <person name="Yssel A.E.J."/>
            <person name="Chaluvadi S.R."/>
            <person name="Johnson M."/>
            <person name="Gangashetty P."/>
            <person name="Hamidou F."/>
            <person name="Sanogo M.D."/>
            <person name="Zwaenepoel A."/>
            <person name="Wallace J."/>
            <person name="Van De Peer Y."/>
            <person name="Van Deynze A."/>
        </authorList>
    </citation>
    <scope>NUCLEOTIDE SEQUENCE</scope>
    <source>
        <tissue evidence="3">Leaves</tissue>
    </source>
</reference>
<dbReference type="EMBL" id="JACEFO010000325">
    <property type="protein sequence ID" value="KAF8775390.1"/>
    <property type="molecule type" value="Genomic_DNA"/>
</dbReference>
<gene>
    <name evidence="3" type="ORF">HU200_004809</name>
</gene>
<evidence type="ECO:0000256" key="1">
    <source>
        <dbReference type="SAM" id="MobiDB-lite"/>
    </source>
</evidence>
<name>A0A835FT44_9POAL</name>
<dbReference type="Proteomes" id="UP000636709">
    <property type="component" value="Unassembled WGS sequence"/>
</dbReference>
<feature type="region of interest" description="Disordered" evidence="1">
    <location>
        <begin position="40"/>
        <end position="69"/>
    </location>
</feature>